<keyword evidence="3" id="KW-0812">Transmembrane</keyword>
<dbReference type="InterPro" id="IPR032675">
    <property type="entry name" value="LRR_dom_sf"/>
</dbReference>
<evidence type="ECO:0000256" key="3">
    <source>
        <dbReference type="ARBA" id="ARBA00022692"/>
    </source>
</evidence>
<dbReference type="Pfam" id="PF13855">
    <property type="entry name" value="LRR_8"/>
    <property type="match status" value="1"/>
</dbReference>
<dbReference type="InterPro" id="IPR001611">
    <property type="entry name" value="Leu-rich_rpt"/>
</dbReference>
<gene>
    <name evidence="10" type="ORF">CQW23_28827</name>
</gene>
<evidence type="ECO:0000313" key="11">
    <source>
        <dbReference type="Proteomes" id="UP000224567"/>
    </source>
</evidence>
<dbReference type="SUPFAM" id="SSF52058">
    <property type="entry name" value="L domain-like"/>
    <property type="match status" value="1"/>
</dbReference>
<keyword evidence="8" id="KW-0675">Receptor</keyword>
<accession>A0A2G2VHM7</accession>
<dbReference type="GO" id="GO:0016020">
    <property type="term" value="C:membrane"/>
    <property type="evidence" value="ECO:0007669"/>
    <property type="project" value="UniProtKB-SubCell"/>
</dbReference>
<evidence type="ECO:0000256" key="2">
    <source>
        <dbReference type="ARBA" id="ARBA00022614"/>
    </source>
</evidence>
<dbReference type="Pfam" id="PF00560">
    <property type="entry name" value="LRR_1"/>
    <property type="match status" value="1"/>
</dbReference>
<reference evidence="11" key="2">
    <citation type="journal article" date="2017" name="J. Anim. Genet.">
        <title>Multiple reference genome sequences of hot pepper reveal the massive evolution of plant disease resistance genes by retroduplication.</title>
        <authorList>
            <person name="Kim S."/>
            <person name="Park J."/>
            <person name="Yeom S.-I."/>
            <person name="Kim Y.-M."/>
            <person name="Seo E."/>
            <person name="Kim K.-T."/>
            <person name="Kim M.-S."/>
            <person name="Lee J.M."/>
            <person name="Cheong K."/>
            <person name="Shin H.-S."/>
            <person name="Kim S.-B."/>
            <person name="Han K."/>
            <person name="Lee J."/>
            <person name="Park M."/>
            <person name="Lee H.-A."/>
            <person name="Lee H.-Y."/>
            <person name="Lee Y."/>
            <person name="Oh S."/>
            <person name="Lee J.H."/>
            <person name="Choi E."/>
            <person name="Choi E."/>
            <person name="Lee S.E."/>
            <person name="Jeon J."/>
            <person name="Kim H."/>
            <person name="Choi G."/>
            <person name="Song H."/>
            <person name="Lee J."/>
            <person name="Lee S.-C."/>
            <person name="Kwon J.-K."/>
            <person name="Lee H.-Y."/>
            <person name="Koo N."/>
            <person name="Hong Y."/>
            <person name="Kim R.W."/>
            <person name="Kang W.-H."/>
            <person name="Huh J.H."/>
            <person name="Kang B.-C."/>
            <person name="Yang T.-J."/>
            <person name="Lee Y.-H."/>
            <person name="Bennetzen J.L."/>
            <person name="Choi D."/>
        </authorList>
    </citation>
    <scope>NUCLEOTIDE SEQUENCE [LARGE SCALE GENOMIC DNA]</scope>
    <source>
        <strain evidence="11">cv. PBC81</strain>
    </source>
</reference>
<proteinExistence type="predicted"/>
<dbReference type="EMBL" id="MLFT02000012">
    <property type="protein sequence ID" value="PHT32490.1"/>
    <property type="molecule type" value="Genomic_DNA"/>
</dbReference>
<protein>
    <submittedName>
        <fullName evidence="10">Uncharacterized protein</fullName>
    </submittedName>
</protein>
<dbReference type="PROSITE" id="PS51450">
    <property type="entry name" value="LRR"/>
    <property type="match status" value="1"/>
</dbReference>
<evidence type="ECO:0000313" key="10">
    <source>
        <dbReference type="EMBL" id="PHT32490.1"/>
    </source>
</evidence>
<keyword evidence="5" id="KW-0677">Repeat</keyword>
<dbReference type="Gene3D" id="3.80.10.10">
    <property type="entry name" value="Ribonuclease Inhibitor"/>
    <property type="match status" value="1"/>
</dbReference>
<evidence type="ECO:0000256" key="5">
    <source>
        <dbReference type="ARBA" id="ARBA00022737"/>
    </source>
</evidence>
<name>A0A2G2VHM7_CAPBA</name>
<evidence type="ECO:0000256" key="1">
    <source>
        <dbReference type="ARBA" id="ARBA00004479"/>
    </source>
</evidence>
<organism evidence="10 11">
    <name type="scientific">Capsicum baccatum</name>
    <name type="common">Peruvian pepper</name>
    <dbReference type="NCBI Taxonomy" id="33114"/>
    <lineage>
        <taxon>Eukaryota</taxon>
        <taxon>Viridiplantae</taxon>
        <taxon>Streptophyta</taxon>
        <taxon>Embryophyta</taxon>
        <taxon>Tracheophyta</taxon>
        <taxon>Spermatophyta</taxon>
        <taxon>Magnoliopsida</taxon>
        <taxon>eudicotyledons</taxon>
        <taxon>Gunneridae</taxon>
        <taxon>Pentapetalae</taxon>
        <taxon>asterids</taxon>
        <taxon>lamiids</taxon>
        <taxon>Solanales</taxon>
        <taxon>Solanaceae</taxon>
        <taxon>Solanoideae</taxon>
        <taxon>Capsiceae</taxon>
        <taxon>Capsicum</taxon>
    </lineage>
</organism>
<evidence type="ECO:0000256" key="9">
    <source>
        <dbReference type="ARBA" id="ARBA00023180"/>
    </source>
</evidence>
<keyword evidence="7" id="KW-0472">Membrane</keyword>
<reference evidence="10 11" key="1">
    <citation type="journal article" date="2017" name="Genome Biol.">
        <title>New reference genome sequences of hot pepper reveal the massive evolution of plant disease-resistance genes by retroduplication.</title>
        <authorList>
            <person name="Kim S."/>
            <person name="Park J."/>
            <person name="Yeom S.I."/>
            <person name="Kim Y.M."/>
            <person name="Seo E."/>
            <person name="Kim K.T."/>
            <person name="Kim M.S."/>
            <person name="Lee J.M."/>
            <person name="Cheong K."/>
            <person name="Shin H.S."/>
            <person name="Kim S.B."/>
            <person name="Han K."/>
            <person name="Lee J."/>
            <person name="Park M."/>
            <person name="Lee H.A."/>
            <person name="Lee H.Y."/>
            <person name="Lee Y."/>
            <person name="Oh S."/>
            <person name="Lee J.H."/>
            <person name="Choi E."/>
            <person name="Choi E."/>
            <person name="Lee S.E."/>
            <person name="Jeon J."/>
            <person name="Kim H."/>
            <person name="Choi G."/>
            <person name="Song H."/>
            <person name="Lee J."/>
            <person name="Lee S.C."/>
            <person name="Kwon J.K."/>
            <person name="Lee H.Y."/>
            <person name="Koo N."/>
            <person name="Hong Y."/>
            <person name="Kim R.W."/>
            <person name="Kang W.H."/>
            <person name="Huh J.H."/>
            <person name="Kang B.C."/>
            <person name="Yang T.J."/>
            <person name="Lee Y.H."/>
            <person name="Bennetzen J.L."/>
            <person name="Choi D."/>
        </authorList>
    </citation>
    <scope>NUCLEOTIDE SEQUENCE [LARGE SCALE GENOMIC DNA]</scope>
    <source>
        <strain evidence="11">cv. PBC81</strain>
    </source>
</reference>
<keyword evidence="11" id="KW-1185">Reference proteome</keyword>
<dbReference type="PANTHER" id="PTHR27000">
    <property type="entry name" value="LEUCINE-RICH REPEAT RECEPTOR-LIKE PROTEIN KINASE FAMILY PROTEIN-RELATED"/>
    <property type="match status" value="1"/>
</dbReference>
<evidence type="ECO:0000256" key="8">
    <source>
        <dbReference type="ARBA" id="ARBA00023170"/>
    </source>
</evidence>
<comment type="caution">
    <text evidence="10">The sequence shown here is derived from an EMBL/GenBank/DDBJ whole genome shotgun (WGS) entry which is preliminary data.</text>
</comment>
<keyword evidence="2" id="KW-0433">Leucine-rich repeat</keyword>
<evidence type="ECO:0000256" key="7">
    <source>
        <dbReference type="ARBA" id="ARBA00023136"/>
    </source>
</evidence>
<keyword evidence="6" id="KW-1133">Transmembrane helix</keyword>
<evidence type="ECO:0000256" key="4">
    <source>
        <dbReference type="ARBA" id="ARBA00022729"/>
    </source>
</evidence>
<keyword evidence="4" id="KW-0732">Signal</keyword>
<dbReference type="OrthoDB" id="676979at2759"/>
<sequence>MLLAVLDYGLACLLVGYGRHHHDLRNWVMTLSNCNIRGPILESLSNLNRLESLFLDGNTLNVTIPSGMLYQLPSLRYLDLSDNHFSVKELEFLRSTKQLGELDLSNNKIQERIPDDMV</sequence>
<dbReference type="PANTHER" id="PTHR27000:SF787">
    <property type="entry name" value="RECEPTOR-LIKE PROTEIN 39"/>
    <property type="match status" value="1"/>
</dbReference>
<dbReference type="Proteomes" id="UP000224567">
    <property type="component" value="Unassembled WGS sequence"/>
</dbReference>
<dbReference type="AlphaFoldDB" id="A0A2G2VHM7"/>
<comment type="subcellular location">
    <subcellularLocation>
        <location evidence="1">Membrane</location>
        <topology evidence="1">Single-pass type I membrane protein</topology>
    </subcellularLocation>
</comment>
<keyword evidence="9" id="KW-0325">Glycoprotein</keyword>
<evidence type="ECO:0000256" key="6">
    <source>
        <dbReference type="ARBA" id="ARBA00022989"/>
    </source>
</evidence>